<accession>A0A2T5PSJ6</accession>
<evidence type="ECO:0000313" key="2">
    <source>
        <dbReference type="EMBL" id="PTU80719.1"/>
    </source>
</evidence>
<reference evidence="2 4" key="1">
    <citation type="submission" date="2018-04" db="EMBL/GenBank/DDBJ databases">
        <title>Pseudomonas sp. nov., isolated from mangrove soil.</title>
        <authorList>
            <person name="Chen C."/>
        </authorList>
    </citation>
    <scope>NUCLEOTIDE SEQUENCE [LARGE SCALE GENOMIC DNA]</scope>
    <source>
        <strain evidence="2 4">JCM 14246</strain>
    </source>
</reference>
<evidence type="ECO:0000313" key="3">
    <source>
        <dbReference type="EMBL" id="SUD52500.1"/>
    </source>
</evidence>
<dbReference type="SUPFAM" id="SSF52833">
    <property type="entry name" value="Thioredoxin-like"/>
    <property type="match status" value="1"/>
</dbReference>
<gene>
    <name evidence="2" type="ORF">DBO86_01580</name>
    <name evidence="3" type="ORF">NCTC10692_02983</name>
</gene>
<dbReference type="Proteomes" id="UP000244052">
    <property type="component" value="Unassembled WGS sequence"/>
</dbReference>
<keyword evidence="2" id="KW-0413">Isomerase</keyword>
<evidence type="ECO:0000259" key="1">
    <source>
        <dbReference type="Pfam" id="PF01323"/>
    </source>
</evidence>
<dbReference type="Proteomes" id="UP000255303">
    <property type="component" value="Unassembled WGS sequence"/>
</dbReference>
<dbReference type="EMBL" id="UGUV01000002">
    <property type="protein sequence ID" value="SUD52500.1"/>
    <property type="molecule type" value="Genomic_DNA"/>
</dbReference>
<keyword evidence="4" id="KW-1185">Reference proteome</keyword>
<dbReference type="Gene3D" id="3.40.30.10">
    <property type="entry name" value="Glutaredoxin"/>
    <property type="match status" value="1"/>
</dbReference>
<dbReference type="Pfam" id="PF01323">
    <property type="entry name" value="DSBA"/>
    <property type="match status" value="1"/>
</dbReference>
<reference evidence="3 5" key="2">
    <citation type="submission" date="2018-06" db="EMBL/GenBank/DDBJ databases">
        <authorList>
            <consortium name="Pathogen Informatics"/>
            <person name="Doyle S."/>
        </authorList>
    </citation>
    <scope>NUCLEOTIDE SEQUENCE [LARGE SCALE GENOMIC DNA]</scope>
    <source>
        <strain evidence="3 5">NCTC10692</strain>
    </source>
</reference>
<organism evidence="2 4">
    <name type="scientific">Ectopseudomonas oleovorans</name>
    <name type="common">Pseudomonas oleovorans</name>
    <dbReference type="NCBI Taxonomy" id="301"/>
    <lineage>
        <taxon>Bacteria</taxon>
        <taxon>Pseudomonadati</taxon>
        <taxon>Pseudomonadota</taxon>
        <taxon>Gammaproteobacteria</taxon>
        <taxon>Pseudomonadales</taxon>
        <taxon>Pseudomonadaceae</taxon>
        <taxon>Ectopseudomonas</taxon>
    </lineage>
</organism>
<dbReference type="CDD" id="cd03025">
    <property type="entry name" value="DsbA_FrnE_like"/>
    <property type="match status" value="1"/>
</dbReference>
<proteinExistence type="predicted"/>
<dbReference type="GO" id="GO:0016853">
    <property type="term" value="F:isomerase activity"/>
    <property type="evidence" value="ECO:0007669"/>
    <property type="project" value="UniProtKB-KW"/>
</dbReference>
<accession>A0A379JVK3</accession>
<evidence type="ECO:0000313" key="5">
    <source>
        <dbReference type="Proteomes" id="UP000255303"/>
    </source>
</evidence>
<dbReference type="RefSeq" id="WP_074859372.1">
    <property type="nucleotide sequence ID" value="NZ_FNZC01000039.1"/>
</dbReference>
<feature type="domain" description="DSBA-like thioredoxin" evidence="1">
    <location>
        <begin position="8"/>
        <end position="196"/>
    </location>
</feature>
<protein>
    <submittedName>
        <fullName evidence="2 3">Protein-disulfide isomerase</fullName>
    </submittedName>
</protein>
<evidence type="ECO:0000313" key="4">
    <source>
        <dbReference type="Proteomes" id="UP000244052"/>
    </source>
</evidence>
<sequence length="220" mass="23685">MTTHNLELQYFFDPLCGWCYTSAPALTALAERHGAALQMMPIGLFMQPRPIAGIADFAWQNDQRIAALTGQRFTESYRTQVLQAADGVFDSTPLTRALTALAEQHAALEPRLLHAAQLARYIDGVDTSHVEAVARIAVEIAGEANISLNAAEFAARLRNDHTLAETTERRVALAQQAMQALPSGGVPQLLVKSAGKTLVIAGQPLYDGPQQLLAQIASLG</sequence>
<dbReference type="InterPro" id="IPR001853">
    <property type="entry name" value="DSBA-like_thioredoxin_dom"/>
</dbReference>
<dbReference type="EMBL" id="QASO01000008">
    <property type="protein sequence ID" value="PTU80719.1"/>
    <property type="molecule type" value="Genomic_DNA"/>
</dbReference>
<dbReference type="InterPro" id="IPR036249">
    <property type="entry name" value="Thioredoxin-like_sf"/>
</dbReference>
<name>A0A2T5PSJ6_ECTOL</name>
<dbReference type="GO" id="GO:0016491">
    <property type="term" value="F:oxidoreductase activity"/>
    <property type="evidence" value="ECO:0007669"/>
    <property type="project" value="InterPro"/>
</dbReference>
<dbReference type="AlphaFoldDB" id="A0A2T5PSJ6"/>